<feature type="region of interest" description="Disordered" evidence="1">
    <location>
        <begin position="1"/>
        <end position="31"/>
    </location>
</feature>
<reference evidence="2 3" key="1">
    <citation type="submission" date="2020-03" db="EMBL/GenBank/DDBJ databases">
        <title>Bradyrhizobium diversity isolated from nodules of Muelleranthus trifoliolatus.</title>
        <authorList>
            <person name="Klepa M."/>
            <person name="Helene L."/>
            <person name="Hungria M."/>
        </authorList>
    </citation>
    <scope>NUCLEOTIDE SEQUENCE [LARGE SCALE GENOMIC DNA]</scope>
    <source>
        <strain evidence="2 3">WSM 1744</strain>
    </source>
</reference>
<proteinExistence type="predicted"/>
<evidence type="ECO:0000313" key="3">
    <source>
        <dbReference type="Proteomes" id="UP000528734"/>
    </source>
</evidence>
<organism evidence="2 3">
    <name type="scientific">Bradyrhizobium archetypum</name>
    <dbReference type="NCBI Taxonomy" id="2721160"/>
    <lineage>
        <taxon>Bacteria</taxon>
        <taxon>Pseudomonadati</taxon>
        <taxon>Pseudomonadota</taxon>
        <taxon>Alphaproteobacteria</taxon>
        <taxon>Hyphomicrobiales</taxon>
        <taxon>Nitrobacteraceae</taxon>
        <taxon>Bradyrhizobium</taxon>
    </lineage>
</organism>
<sequence length="61" mass="6682">MSSDSKSPLKPDDFPVDVEGQKITKQDGIPIADAENPALAVEIADRLNEVEASREEDRWSA</sequence>
<keyword evidence="3" id="KW-1185">Reference proteome</keyword>
<name>A0A7Y4HB15_9BRAD</name>
<comment type="caution">
    <text evidence="2">The sequence shown here is derived from an EMBL/GenBank/DDBJ whole genome shotgun (WGS) entry which is preliminary data.</text>
</comment>
<evidence type="ECO:0000313" key="2">
    <source>
        <dbReference type="EMBL" id="NOJ50452.1"/>
    </source>
</evidence>
<protein>
    <submittedName>
        <fullName evidence="2">Uncharacterized protein</fullName>
    </submittedName>
</protein>
<dbReference type="AlphaFoldDB" id="A0A7Y4HB15"/>
<dbReference type="RefSeq" id="WP_171713491.1">
    <property type="nucleotide sequence ID" value="NZ_JAAVLW010000011.1"/>
</dbReference>
<dbReference type="Proteomes" id="UP000528734">
    <property type="component" value="Unassembled WGS sequence"/>
</dbReference>
<accession>A0A7Y4HB15</accession>
<dbReference type="EMBL" id="JAAVLW010000011">
    <property type="protein sequence ID" value="NOJ50452.1"/>
    <property type="molecule type" value="Genomic_DNA"/>
</dbReference>
<feature type="compositionally biased region" description="Basic and acidic residues" evidence="1">
    <location>
        <begin position="7"/>
        <end position="25"/>
    </location>
</feature>
<gene>
    <name evidence="2" type="ORF">HCN50_30170</name>
</gene>
<evidence type="ECO:0000256" key="1">
    <source>
        <dbReference type="SAM" id="MobiDB-lite"/>
    </source>
</evidence>